<reference evidence="5" key="2">
    <citation type="journal article" date="2007" name="Science">
        <title>Draft genome sequence of the sexually transmitted pathogen Trichomonas vaginalis.</title>
        <authorList>
            <person name="Carlton J.M."/>
            <person name="Hirt R.P."/>
            <person name="Silva J.C."/>
            <person name="Delcher A.L."/>
            <person name="Schatz M."/>
            <person name="Zhao Q."/>
            <person name="Wortman J.R."/>
            <person name="Bidwell S.L."/>
            <person name="Alsmark U.C.M."/>
            <person name="Besteiro S."/>
            <person name="Sicheritz-Ponten T."/>
            <person name="Noel C.J."/>
            <person name="Dacks J.B."/>
            <person name="Foster P.G."/>
            <person name="Simillion C."/>
            <person name="Van de Peer Y."/>
            <person name="Miranda-Saavedra D."/>
            <person name="Barton G.J."/>
            <person name="Westrop G.D."/>
            <person name="Mueller S."/>
            <person name="Dessi D."/>
            <person name="Fiori P.L."/>
            <person name="Ren Q."/>
            <person name="Paulsen I."/>
            <person name="Zhang H."/>
            <person name="Bastida-Corcuera F.D."/>
            <person name="Simoes-Barbosa A."/>
            <person name="Brown M.T."/>
            <person name="Hayes R.D."/>
            <person name="Mukherjee M."/>
            <person name="Okumura C.Y."/>
            <person name="Schneider R."/>
            <person name="Smith A.J."/>
            <person name="Vanacova S."/>
            <person name="Villalvazo M."/>
            <person name="Haas B.J."/>
            <person name="Pertea M."/>
            <person name="Feldblyum T.V."/>
            <person name="Utterback T.R."/>
            <person name="Shu C.L."/>
            <person name="Osoegawa K."/>
            <person name="de Jong P.J."/>
            <person name="Hrdy I."/>
            <person name="Horvathova L."/>
            <person name="Zubacova Z."/>
            <person name="Dolezal P."/>
            <person name="Malik S.B."/>
            <person name="Logsdon J.M. Jr."/>
            <person name="Henze K."/>
            <person name="Gupta A."/>
            <person name="Wang C.C."/>
            <person name="Dunne R.L."/>
            <person name="Upcroft J.A."/>
            <person name="Upcroft P."/>
            <person name="White O."/>
            <person name="Salzberg S.L."/>
            <person name="Tang P."/>
            <person name="Chiu C.-H."/>
            <person name="Lee Y.-S."/>
            <person name="Embley T.M."/>
            <person name="Coombs G.H."/>
            <person name="Mottram J.C."/>
            <person name="Tachezy J."/>
            <person name="Fraser-Liggett C.M."/>
            <person name="Johnson P.J."/>
        </authorList>
    </citation>
    <scope>NUCLEOTIDE SEQUENCE [LARGE SCALE GENOMIC DNA]</scope>
    <source>
        <strain evidence="5">G3</strain>
    </source>
</reference>
<feature type="repeat" description="ANK" evidence="3">
    <location>
        <begin position="311"/>
        <end position="343"/>
    </location>
</feature>
<dbReference type="Proteomes" id="UP000001542">
    <property type="component" value="Unassembled WGS sequence"/>
</dbReference>
<reference evidence="5" key="1">
    <citation type="submission" date="2006-10" db="EMBL/GenBank/DDBJ databases">
        <authorList>
            <person name="Amadeo P."/>
            <person name="Zhao Q."/>
            <person name="Wortman J."/>
            <person name="Fraser-Liggett C."/>
            <person name="Carlton J."/>
        </authorList>
    </citation>
    <scope>NUCLEOTIDE SEQUENCE</scope>
    <source>
        <strain evidence="5">G3</strain>
    </source>
</reference>
<keyword evidence="1" id="KW-0677">Repeat</keyword>
<name>A2D889_TRIV3</name>
<protein>
    <submittedName>
        <fullName evidence="5">Uncharacterized protein</fullName>
    </submittedName>
</protein>
<evidence type="ECO:0000313" key="6">
    <source>
        <dbReference type="Proteomes" id="UP000001542"/>
    </source>
</evidence>
<proteinExistence type="predicted"/>
<feature type="repeat" description="ANK" evidence="3">
    <location>
        <begin position="278"/>
        <end position="310"/>
    </location>
</feature>
<accession>A2D889</accession>
<evidence type="ECO:0000256" key="2">
    <source>
        <dbReference type="ARBA" id="ARBA00023043"/>
    </source>
</evidence>
<dbReference type="SUPFAM" id="SSF48403">
    <property type="entry name" value="Ankyrin repeat"/>
    <property type="match status" value="1"/>
</dbReference>
<dbReference type="Gene3D" id="1.25.40.20">
    <property type="entry name" value="Ankyrin repeat-containing domain"/>
    <property type="match status" value="1"/>
</dbReference>
<dbReference type="PRINTS" id="PR01415">
    <property type="entry name" value="ANKYRIN"/>
</dbReference>
<organism evidence="5 6">
    <name type="scientific">Trichomonas vaginalis (strain ATCC PRA-98 / G3)</name>
    <dbReference type="NCBI Taxonomy" id="412133"/>
    <lineage>
        <taxon>Eukaryota</taxon>
        <taxon>Metamonada</taxon>
        <taxon>Parabasalia</taxon>
        <taxon>Trichomonadida</taxon>
        <taxon>Trichomonadidae</taxon>
        <taxon>Trichomonas</taxon>
    </lineage>
</organism>
<sequence>MSVDLYPDYEYIAAHINDYIEDGVIIDIFSEEDFKFYFNSAKLTPTNFIELLRQISSHFTKKDLNYSIPTFSISNSDEAISILEAVKKHMCLRFHDEIIDFIAKSSLEISDLKKKNSELENSIDKLQMDLKTIINQKKDCEREMIKHKMKVVEFEINLRRSANENIGSMSNTMLHRSNSMPMNENNKKLVEMIEQENLSKIVQLKKSNDFESIYLFFDKLSEQNNKKMLLVACKKGLWRKKSQNGGMNILHTSCTRGNLKLVKHLIRSGCNIESKTLNGNTPLIWAILGGNLKVVKYLISAGANKEAKTIYGLTPLIIAAGNNQLEIVKYLISIGVDVNAKTISGKTVLTAAESSENIRMYLRSIGIN</sequence>
<evidence type="ECO:0000256" key="1">
    <source>
        <dbReference type="ARBA" id="ARBA00022737"/>
    </source>
</evidence>
<dbReference type="PROSITE" id="PS50088">
    <property type="entry name" value="ANK_REPEAT"/>
    <property type="match status" value="3"/>
</dbReference>
<dbReference type="EMBL" id="DS113178">
    <property type="protein sequence ID" value="EAY23522.1"/>
    <property type="molecule type" value="Genomic_DNA"/>
</dbReference>
<dbReference type="AlphaFoldDB" id="A2D889"/>
<dbReference type="InterPro" id="IPR002110">
    <property type="entry name" value="Ankyrin_rpt"/>
</dbReference>
<feature type="repeat" description="ANK" evidence="3">
    <location>
        <begin position="245"/>
        <end position="277"/>
    </location>
</feature>
<dbReference type="SMR" id="A2D889"/>
<dbReference type="PROSITE" id="PS50297">
    <property type="entry name" value="ANK_REP_REGION"/>
    <property type="match status" value="3"/>
</dbReference>
<dbReference type="RefSeq" id="XP_001584508.1">
    <property type="nucleotide sequence ID" value="XM_001584458.1"/>
</dbReference>
<dbReference type="InParanoid" id="A2D889"/>
<dbReference type="OrthoDB" id="366390at2759"/>
<dbReference type="eggNOG" id="KOG4177">
    <property type="taxonomic scope" value="Eukaryota"/>
</dbReference>
<dbReference type="PANTHER" id="PTHR24188:SF29">
    <property type="entry name" value="GH09064P"/>
    <property type="match status" value="1"/>
</dbReference>
<dbReference type="STRING" id="5722.A2D889"/>
<dbReference type="VEuPathDB" id="TrichDB:TVAG_071860"/>
<evidence type="ECO:0000256" key="3">
    <source>
        <dbReference type="PROSITE-ProRule" id="PRU00023"/>
    </source>
</evidence>
<dbReference type="SMART" id="SM00248">
    <property type="entry name" value="ANK"/>
    <property type="match status" value="3"/>
</dbReference>
<evidence type="ECO:0000256" key="4">
    <source>
        <dbReference type="SAM" id="Coils"/>
    </source>
</evidence>
<dbReference type="InterPro" id="IPR036770">
    <property type="entry name" value="Ankyrin_rpt-contain_sf"/>
</dbReference>
<keyword evidence="6" id="KW-1185">Reference proteome</keyword>
<keyword evidence="2 3" id="KW-0040">ANK repeat</keyword>
<feature type="coiled-coil region" evidence="4">
    <location>
        <begin position="102"/>
        <end position="143"/>
    </location>
</feature>
<gene>
    <name evidence="5" type="ORF">TVAG_071860</name>
</gene>
<dbReference type="Pfam" id="PF00023">
    <property type="entry name" value="Ank"/>
    <property type="match status" value="1"/>
</dbReference>
<dbReference type="PANTHER" id="PTHR24188">
    <property type="entry name" value="ANKYRIN REPEAT PROTEIN"/>
    <property type="match status" value="1"/>
</dbReference>
<dbReference type="Pfam" id="PF12796">
    <property type="entry name" value="Ank_2"/>
    <property type="match status" value="1"/>
</dbReference>
<keyword evidence="4" id="KW-0175">Coiled coil</keyword>
<evidence type="ECO:0000313" key="5">
    <source>
        <dbReference type="EMBL" id="EAY23522.1"/>
    </source>
</evidence>
<dbReference type="KEGG" id="tva:5469086"/>
<dbReference type="VEuPathDB" id="TrichDB:TVAGG3_1047000"/>